<proteinExistence type="predicted"/>
<evidence type="ECO:0000256" key="1">
    <source>
        <dbReference type="SAM" id="MobiDB-lite"/>
    </source>
</evidence>
<dbReference type="PANTHER" id="PTHR33499">
    <property type="entry name" value="OS12G0282400 PROTEIN-RELATED"/>
    <property type="match status" value="1"/>
</dbReference>
<dbReference type="PANTHER" id="PTHR33499:SF11">
    <property type="entry name" value="NO APICAL MERISTEM-ASSOCIATED C-TERMINAL DOMAIN-CONTAINING PROTEIN"/>
    <property type="match status" value="1"/>
</dbReference>
<evidence type="ECO:0000313" key="3">
    <source>
        <dbReference type="Proteomes" id="UP001642360"/>
    </source>
</evidence>
<organism evidence="2 3">
    <name type="scientific">Ilex paraguariensis</name>
    <name type="common">yerba mate</name>
    <dbReference type="NCBI Taxonomy" id="185542"/>
    <lineage>
        <taxon>Eukaryota</taxon>
        <taxon>Viridiplantae</taxon>
        <taxon>Streptophyta</taxon>
        <taxon>Embryophyta</taxon>
        <taxon>Tracheophyta</taxon>
        <taxon>Spermatophyta</taxon>
        <taxon>Magnoliopsida</taxon>
        <taxon>eudicotyledons</taxon>
        <taxon>Gunneridae</taxon>
        <taxon>Pentapetalae</taxon>
        <taxon>asterids</taxon>
        <taxon>campanulids</taxon>
        <taxon>Aquifoliales</taxon>
        <taxon>Aquifoliaceae</taxon>
        <taxon>Ilex</taxon>
    </lineage>
</organism>
<feature type="region of interest" description="Disordered" evidence="1">
    <location>
        <begin position="270"/>
        <end position="290"/>
    </location>
</feature>
<dbReference type="Pfam" id="PF03004">
    <property type="entry name" value="Transposase_24"/>
    <property type="match status" value="1"/>
</dbReference>
<gene>
    <name evidence="2" type="ORF">ILEXP_LOCUS48128</name>
</gene>
<dbReference type="EMBL" id="CAUOFW020007257">
    <property type="protein sequence ID" value="CAK9178212.1"/>
    <property type="molecule type" value="Genomic_DNA"/>
</dbReference>
<reference evidence="2 3" key="1">
    <citation type="submission" date="2024-02" db="EMBL/GenBank/DDBJ databases">
        <authorList>
            <person name="Vignale AGUSTIN F."/>
            <person name="Sosa J E."/>
            <person name="Modenutti C."/>
        </authorList>
    </citation>
    <scope>NUCLEOTIDE SEQUENCE [LARGE SCALE GENOMIC DNA]</scope>
</reference>
<keyword evidence="3" id="KW-1185">Reference proteome</keyword>
<evidence type="ECO:0000313" key="2">
    <source>
        <dbReference type="EMBL" id="CAK9178212.1"/>
    </source>
</evidence>
<accession>A0ABC8UDY8</accession>
<dbReference type="AlphaFoldDB" id="A0ABC8UDY8"/>
<feature type="compositionally biased region" description="Basic residues" evidence="1">
    <location>
        <begin position="273"/>
        <end position="290"/>
    </location>
</feature>
<sequence length="325" mass="36349">MARLGKRGAARHGGGQLSLWLPVSLPSDKQTQAGASGGTSPLAQEYHGSKSVHIVPLPKGHVEHIVESSSTRRKRGPTRNIALAKKKQVGEKLNIEMPEELRQIVGLECQPLIKELGCIVRKHAPIQVTKWAKIDKADRESLLQMAKDEQACHRKIGIIFVLTFSSDEFKKRSAQNARDRAMQNTPHVTGTKSFARMGVEMTAQTGEVLGPIELYKITHYSNKKHFWVNDYVHHNYEQMVELQSQPIEENEAPVCEEEICSEVLGHKSGYIRGRGHGPKPSRSLSKHHNKLKLEAANKMANELEEKLSAQQKDMEVIKATQKATK</sequence>
<comment type="caution">
    <text evidence="2">The sequence shown here is derived from an EMBL/GenBank/DDBJ whole genome shotgun (WGS) entry which is preliminary data.</text>
</comment>
<protein>
    <submittedName>
        <fullName evidence="2">Uncharacterized protein</fullName>
    </submittedName>
</protein>
<dbReference type="InterPro" id="IPR004252">
    <property type="entry name" value="Probable_transposase_24"/>
</dbReference>
<name>A0ABC8UDY8_9AQUA</name>
<dbReference type="Proteomes" id="UP001642360">
    <property type="component" value="Unassembled WGS sequence"/>
</dbReference>